<proteinExistence type="predicted"/>
<reference evidence="1" key="1">
    <citation type="journal article" date="2017" name="Nature">
        <title>The genome of Chenopodium quinoa.</title>
        <authorList>
            <person name="Jarvis D.E."/>
            <person name="Ho Y.S."/>
            <person name="Lightfoot D.J."/>
            <person name="Schmoeckel S.M."/>
            <person name="Li B."/>
            <person name="Borm T.J.A."/>
            <person name="Ohyanagi H."/>
            <person name="Mineta K."/>
            <person name="Michell C.T."/>
            <person name="Saber N."/>
            <person name="Kharbatia N.M."/>
            <person name="Rupper R.R."/>
            <person name="Sharp A.R."/>
            <person name="Dally N."/>
            <person name="Boughton B.A."/>
            <person name="Woo Y.H."/>
            <person name="Gao G."/>
            <person name="Schijlen E.G.W.M."/>
            <person name="Guo X."/>
            <person name="Momin A.A."/>
            <person name="Negrao S."/>
            <person name="Al-Babili S."/>
            <person name="Gehring C."/>
            <person name="Roessner U."/>
            <person name="Jung C."/>
            <person name="Murphy K."/>
            <person name="Arold S.T."/>
            <person name="Gojobori T."/>
            <person name="van der Linden C.G."/>
            <person name="van Loo E.N."/>
            <person name="Jellen E.N."/>
            <person name="Maughan P.J."/>
            <person name="Tester M."/>
        </authorList>
    </citation>
    <scope>NUCLEOTIDE SEQUENCE [LARGE SCALE GENOMIC DNA]</scope>
    <source>
        <strain evidence="1">cv. PI 614886</strain>
    </source>
</reference>
<reference evidence="1" key="2">
    <citation type="submission" date="2021-03" db="UniProtKB">
        <authorList>
            <consortium name="EnsemblPlants"/>
        </authorList>
    </citation>
    <scope>IDENTIFICATION</scope>
</reference>
<dbReference type="Gramene" id="AUR62022830-RA">
    <property type="protein sequence ID" value="AUR62022830-RA:cds"/>
    <property type="gene ID" value="AUR62022830"/>
</dbReference>
<dbReference type="AlphaFoldDB" id="A0A803M3N1"/>
<accession>A0A803M3N1</accession>
<name>A0A803M3N1_CHEQI</name>
<protein>
    <submittedName>
        <fullName evidence="1">Uncharacterized protein</fullName>
    </submittedName>
</protein>
<keyword evidence="2" id="KW-1185">Reference proteome</keyword>
<evidence type="ECO:0000313" key="1">
    <source>
        <dbReference type="EnsemblPlants" id="AUR62022830-RA:cds"/>
    </source>
</evidence>
<organism evidence="1 2">
    <name type="scientific">Chenopodium quinoa</name>
    <name type="common">Quinoa</name>
    <dbReference type="NCBI Taxonomy" id="63459"/>
    <lineage>
        <taxon>Eukaryota</taxon>
        <taxon>Viridiplantae</taxon>
        <taxon>Streptophyta</taxon>
        <taxon>Embryophyta</taxon>
        <taxon>Tracheophyta</taxon>
        <taxon>Spermatophyta</taxon>
        <taxon>Magnoliopsida</taxon>
        <taxon>eudicotyledons</taxon>
        <taxon>Gunneridae</taxon>
        <taxon>Pentapetalae</taxon>
        <taxon>Caryophyllales</taxon>
        <taxon>Chenopodiaceae</taxon>
        <taxon>Chenopodioideae</taxon>
        <taxon>Atripliceae</taxon>
        <taxon>Chenopodium</taxon>
    </lineage>
</organism>
<evidence type="ECO:0000313" key="2">
    <source>
        <dbReference type="Proteomes" id="UP000596660"/>
    </source>
</evidence>
<sequence>MSFGKEAPPLPMYERKVLRHVPTMVRRRYDPDLNKKIDATQGMYSNHSNSESGGAKDDANLAGFVNVCVEDKFVDDGHVDNDQGSSCLEDCEDEDYGAVDGNTHENIVDDSVKNEVQGLHIEDTESEGDGTIVDVEDKIEDDGHANFFDDQGLLAEDGKSKGDGTKAANVASYYVDVSVRDEAQDNELIGNFDNKQGSQVEEDCKNKSDGSKDAIVVSAIDQPVDIANENFDDKQDFISGALKNTLEQDGYDLRCPVCKQYFTQTMILRRREDRQLYKTTCFSSLDALCKI</sequence>
<dbReference type="Proteomes" id="UP000596660">
    <property type="component" value="Unplaced"/>
</dbReference>
<dbReference type="EnsemblPlants" id="AUR62022830-RA">
    <property type="protein sequence ID" value="AUR62022830-RA:cds"/>
    <property type="gene ID" value="AUR62022830"/>
</dbReference>